<gene>
    <name evidence="2" type="ORF">B9G98_02954</name>
</gene>
<keyword evidence="3" id="KW-1185">Reference proteome</keyword>
<dbReference type="Proteomes" id="UP000238350">
    <property type="component" value="Unassembled WGS sequence"/>
</dbReference>
<proteinExistence type="predicted"/>
<dbReference type="InterPro" id="IPR032675">
    <property type="entry name" value="LRR_dom_sf"/>
</dbReference>
<sequence>MLSYHASFSDPQLPPSPPSSLQSDRTLDELVAARRKTSHDFRVDPNYSSSSELSEGSFGEHAETKISYLDLRQVPEAIEHAWDTGRLPNWILNFPNLRILRASSMGITVVDDWVTHLKHLEVLILDQNQISTWPVHLVGLKTLKALFLDGNPCLENMFSKSASFRIAFFGSLAARPPNLASLPDSLNGPEWTPSTTVSRPSHSQRSNRTGYYCGGIYTLACPQNKGDDLLTPLSPCPLQQRIMSHISPLPPFRDTGSQVMLVYPPNLEVTFEAQRGSQLVIELLQDIAILLGKKDLNYVDCGLACLARTPCCDLSMKNMISRTKAFKLQEGLFIGQLSEVVYLFFRSRIKPFYAARIQKIFCGFNELYLFHRGTCLPLLKEILKNLESGGPVPESINEGVEAFCKEYAKCGLSFVASNTKLFSWSRDVAQGGSVEGGRFSEWIEAQEQKEMHTLPSCQNYLALPIIRLMEYNDYFTILARMCPAYGKLAAMIRQTREQVISQLQNTRRELQQAALAFIYGCDSSVFCDYHWDALVDLRSRTYLDRPKYEPVTADVLDGRPGKSMTRSVVKEIFNQGERQLRIIMCGRKLQLWDHKLKSHITTISIEDFEAGIQKDANGFQLIRAMFRNVDELWLFKLSEYHSVENFTGDNTTAFLTAVQLQSMPICCSHETEQPPSESAMDCSDLIVLGFKDADNLLGRLMNFSDNRTKLPTSKLSHQ</sequence>
<evidence type="ECO:0000313" key="2">
    <source>
        <dbReference type="EMBL" id="PRT55334.1"/>
    </source>
</evidence>
<dbReference type="Pfam" id="PF13855">
    <property type="entry name" value="LRR_8"/>
    <property type="match status" value="1"/>
</dbReference>
<dbReference type="SUPFAM" id="SSF48065">
    <property type="entry name" value="DBL homology domain (DH-domain)"/>
    <property type="match status" value="1"/>
</dbReference>
<dbReference type="Gene3D" id="3.80.10.10">
    <property type="entry name" value="Ribonuclease Inhibitor"/>
    <property type="match status" value="1"/>
</dbReference>
<dbReference type="STRING" id="45607.A0A2T0FK06"/>
<dbReference type="RefSeq" id="XP_024665279.1">
    <property type="nucleotide sequence ID" value="XM_024809511.1"/>
</dbReference>
<feature type="compositionally biased region" description="Polar residues" evidence="1">
    <location>
        <begin position="192"/>
        <end position="206"/>
    </location>
</feature>
<feature type="region of interest" description="Disordered" evidence="1">
    <location>
        <begin position="1"/>
        <end position="27"/>
    </location>
</feature>
<feature type="region of interest" description="Disordered" evidence="1">
    <location>
        <begin position="183"/>
        <end position="206"/>
    </location>
</feature>
<evidence type="ECO:0008006" key="4">
    <source>
        <dbReference type="Google" id="ProtNLM"/>
    </source>
</evidence>
<reference evidence="2 3" key="1">
    <citation type="submission" date="2017-04" db="EMBL/GenBank/DDBJ databases">
        <title>Genome sequencing of [Candida] sorbophila.</title>
        <authorList>
            <person name="Ahn J.O."/>
        </authorList>
    </citation>
    <scope>NUCLEOTIDE SEQUENCE [LARGE SCALE GENOMIC DNA]</scope>
    <source>
        <strain evidence="2 3">DS02</strain>
    </source>
</reference>
<accession>A0A2T0FK06</accession>
<dbReference type="OrthoDB" id="1394818at2759"/>
<protein>
    <recommendedName>
        <fullName evidence="4">DH domain-containing protein</fullName>
    </recommendedName>
</protein>
<dbReference type="SUPFAM" id="SSF52075">
    <property type="entry name" value="Outer arm dynein light chain 1"/>
    <property type="match status" value="1"/>
</dbReference>
<dbReference type="InterPro" id="IPR035899">
    <property type="entry name" value="DBL_dom_sf"/>
</dbReference>
<name>A0A2T0FK06_9ASCO</name>
<evidence type="ECO:0000313" key="3">
    <source>
        <dbReference type="Proteomes" id="UP000238350"/>
    </source>
</evidence>
<dbReference type="GeneID" id="36516702"/>
<comment type="caution">
    <text evidence="2">The sequence shown here is derived from an EMBL/GenBank/DDBJ whole genome shotgun (WGS) entry which is preliminary data.</text>
</comment>
<dbReference type="EMBL" id="NDIQ01000021">
    <property type="protein sequence ID" value="PRT55334.1"/>
    <property type="molecule type" value="Genomic_DNA"/>
</dbReference>
<dbReference type="AlphaFoldDB" id="A0A2T0FK06"/>
<organism evidence="2 3">
    <name type="scientific">Wickerhamiella sorbophila</name>
    <dbReference type="NCBI Taxonomy" id="45607"/>
    <lineage>
        <taxon>Eukaryota</taxon>
        <taxon>Fungi</taxon>
        <taxon>Dikarya</taxon>
        <taxon>Ascomycota</taxon>
        <taxon>Saccharomycotina</taxon>
        <taxon>Dipodascomycetes</taxon>
        <taxon>Dipodascales</taxon>
        <taxon>Trichomonascaceae</taxon>
        <taxon>Wickerhamiella</taxon>
    </lineage>
</organism>
<dbReference type="InterPro" id="IPR001611">
    <property type="entry name" value="Leu-rich_rpt"/>
</dbReference>
<evidence type="ECO:0000256" key="1">
    <source>
        <dbReference type="SAM" id="MobiDB-lite"/>
    </source>
</evidence>
<dbReference type="Gene3D" id="1.20.900.10">
    <property type="entry name" value="Dbl homology (DH) domain"/>
    <property type="match status" value="1"/>
</dbReference>